<sequence length="197" mass="22595">MYANCGEFGDARTLFDAIPERSVVSWNALCSCYEKSYLHDKAVFLFQDMVSSGIRPNEFRLSGIIKSCTRLMDGDRGTQIHGYIIKLRIMYQVLLKLVLEWVSRELGRQLHSCLIKMDAKSDSFVCVGLIDMYSNRHLRDDVRMVFKLMPENDLITWNAVISGHSFNGEDMDSLRRAGYYQVLIACLPALQILFICC</sequence>
<dbReference type="Proteomes" id="UP000593562">
    <property type="component" value="Unassembled WGS sequence"/>
</dbReference>
<dbReference type="PROSITE" id="PS51375">
    <property type="entry name" value="PPR"/>
    <property type="match status" value="1"/>
</dbReference>
<protein>
    <recommendedName>
        <fullName evidence="5">Pentatricopeptide repeat-containing protein</fullName>
    </recommendedName>
</protein>
<dbReference type="GO" id="GO:0003723">
    <property type="term" value="F:RNA binding"/>
    <property type="evidence" value="ECO:0007669"/>
    <property type="project" value="InterPro"/>
</dbReference>
<evidence type="ECO:0008006" key="5">
    <source>
        <dbReference type="Google" id="ProtNLM"/>
    </source>
</evidence>
<accession>A0A7J7C4K0</accession>
<evidence type="ECO:0000256" key="2">
    <source>
        <dbReference type="PROSITE-ProRule" id="PRU00708"/>
    </source>
</evidence>
<dbReference type="InterPro" id="IPR011990">
    <property type="entry name" value="TPR-like_helical_dom_sf"/>
</dbReference>
<keyword evidence="1" id="KW-0677">Repeat</keyword>
<dbReference type="InterPro" id="IPR046960">
    <property type="entry name" value="PPR_At4g14850-like_plant"/>
</dbReference>
<dbReference type="Gene3D" id="1.25.40.10">
    <property type="entry name" value="Tetratricopeptide repeat domain"/>
    <property type="match status" value="2"/>
</dbReference>
<dbReference type="AlphaFoldDB" id="A0A7J7C4K0"/>
<comment type="caution">
    <text evidence="3">The sequence shown here is derived from an EMBL/GenBank/DDBJ whole genome shotgun (WGS) entry which is preliminary data.</text>
</comment>
<reference evidence="3 4" key="1">
    <citation type="journal article" date="2020" name="Nat. Commun.">
        <title>Genome of Tripterygium wilfordii and identification of cytochrome P450 involved in triptolide biosynthesis.</title>
        <authorList>
            <person name="Tu L."/>
            <person name="Su P."/>
            <person name="Zhang Z."/>
            <person name="Gao L."/>
            <person name="Wang J."/>
            <person name="Hu T."/>
            <person name="Zhou J."/>
            <person name="Zhang Y."/>
            <person name="Zhao Y."/>
            <person name="Liu Y."/>
            <person name="Song Y."/>
            <person name="Tong Y."/>
            <person name="Lu Y."/>
            <person name="Yang J."/>
            <person name="Xu C."/>
            <person name="Jia M."/>
            <person name="Peters R.J."/>
            <person name="Huang L."/>
            <person name="Gao W."/>
        </authorList>
    </citation>
    <scope>NUCLEOTIDE SEQUENCE [LARGE SCALE GENOMIC DNA]</scope>
    <source>
        <strain evidence="4">cv. XIE 37</strain>
        <tissue evidence="3">Leaf</tissue>
    </source>
</reference>
<evidence type="ECO:0000256" key="1">
    <source>
        <dbReference type="ARBA" id="ARBA00022737"/>
    </source>
</evidence>
<dbReference type="EMBL" id="JAAARO010000021">
    <property type="protein sequence ID" value="KAF5728696.1"/>
    <property type="molecule type" value="Genomic_DNA"/>
</dbReference>
<gene>
    <name evidence="3" type="ORF">HS088_TW21G00846</name>
</gene>
<dbReference type="Pfam" id="PF01535">
    <property type="entry name" value="PPR"/>
    <property type="match status" value="2"/>
</dbReference>
<evidence type="ECO:0000313" key="4">
    <source>
        <dbReference type="Proteomes" id="UP000593562"/>
    </source>
</evidence>
<dbReference type="PANTHER" id="PTHR47926">
    <property type="entry name" value="PENTATRICOPEPTIDE REPEAT-CONTAINING PROTEIN"/>
    <property type="match status" value="1"/>
</dbReference>
<dbReference type="InterPro" id="IPR002885">
    <property type="entry name" value="PPR_rpt"/>
</dbReference>
<proteinExistence type="predicted"/>
<keyword evidence="4" id="KW-1185">Reference proteome</keyword>
<evidence type="ECO:0000313" key="3">
    <source>
        <dbReference type="EMBL" id="KAF5728696.1"/>
    </source>
</evidence>
<organism evidence="3 4">
    <name type="scientific">Tripterygium wilfordii</name>
    <name type="common">Thunder God vine</name>
    <dbReference type="NCBI Taxonomy" id="458696"/>
    <lineage>
        <taxon>Eukaryota</taxon>
        <taxon>Viridiplantae</taxon>
        <taxon>Streptophyta</taxon>
        <taxon>Embryophyta</taxon>
        <taxon>Tracheophyta</taxon>
        <taxon>Spermatophyta</taxon>
        <taxon>Magnoliopsida</taxon>
        <taxon>eudicotyledons</taxon>
        <taxon>Gunneridae</taxon>
        <taxon>Pentapetalae</taxon>
        <taxon>rosids</taxon>
        <taxon>fabids</taxon>
        <taxon>Celastrales</taxon>
        <taxon>Celastraceae</taxon>
        <taxon>Tripterygium</taxon>
    </lineage>
</organism>
<dbReference type="NCBIfam" id="TIGR00756">
    <property type="entry name" value="PPR"/>
    <property type="match status" value="1"/>
</dbReference>
<dbReference type="InParanoid" id="A0A7J7C4K0"/>
<feature type="repeat" description="PPR" evidence="2">
    <location>
        <begin position="22"/>
        <end position="56"/>
    </location>
</feature>
<name>A0A7J7C4K0_TRIWF</name>
<dbReference type="GO" id="GO:0009451">
    <property type="term" value="P:RNA modification"/>
    <property type="evidence" value="ECO:0007669"/>
    <property type="project" value="InterPro"/>
</dbReference>